<gene>
    <name evidence="3" type="ORF">GCM10022210_26370</name>
</gene>
<dbReference type="PANTHER" id="PTHR43236">
    <property type="entry name" value="ANTITOXIN HIGA1"/>
    <property type="match status" value="1"/>
</dbReference>
<dbReference type="PROSITE" id="PS50943">
    <property type="entry name" value="HTH_CROC1"/>
    <property type="match status" value="1"/>
</dbReference>
<comment type="similarity">
    <text evidence="1">Belongs to the short-chain fatty acyl-CoA assimilation regulator (ScfR) family.</text>
</comment>
<sequence length="356" mass="40907">MPRELNFKMLIIARESRGYTQGELVDKIPNLSQGNYSRMEKGMMQPTDETIRNLAAVLDFPESFFYKSGTSANNVEYFYRKRVSTPKKELTKLEANFDLIRLWFEDLLNEVEIGEFKFPELKVEGMNTAELIARKSKAVADIPPGPIINMVGTMEKNGIIIHFLQNAPEKFDGTTLICKSGQKIIVVNSDIPNDRKRFTIAHELGHCIMHIPFSSDLDPYSDIEKEANLFAAEFLMPALEIKRDLVALKFRDLADLKNYWRVSKVALIKRAHTLGLINQSRYTTFMIEISRAGERRIESNDVELDDPRILKLILKALTEQLDYTMESISEMLGMSINDYNFFFQGNKTKTKLRIAL</sequence>
<dbReference type="Proteomes" id="UP001500742">
    <property type="component" value="Unassembled WGS sequence"/>
</dbReference>
<organism evidence="3 4">
    <name type="scientific">Mucilaginibacter dorajii</name>
    <dbReference type="NCBI Taxonomy" id="692994"/>
    <lineage>
        <taxon>Bacteria</taxon>
        <taxon>Pseudomonadati</taxon>
        <taxon>Bacteroidota</taxon>
        <taxon>Sphingobacteriia</taxon>
        <taxon>Sphingobacteriales</taxon>
        <taxon>Sphingobacteriaceae</taxon>
        <taxon>Mucilaginibacter</taxon>
    </lineage>
</organism>
<proteinExistence type="inferred from homology"/>
<comment type="caution">
    <text evidence="3">The sequence shown here is derived from an EMBL/GenBank/DDBJ whole genome shotgun (WGS) entry which is preliminary data.</text>
</comment>
<dbReference type="InterPro" id="IPR052345">
    <property type="entry name" value="Rad_response_metalloprotease"/>
</dbReference>
<dbReference type="EMBL" id="BAAAZC010000019">
    <property type="protein sequence ID" value="GAA3974725.1"/>
    <property type="molecule type" value="Genomic_DNA"/>
</dbReference>
<protein>
    <submittedName>
        <fullName evidence="3">XRE family transcriptional regulator</fullName>
    </submittedName>
</protein>
<dbReference type="Pfam" id="PF01381">
    <property type="entry name" value="HTH_3"/>
    <property type="match status" value="1"/>
</dbReference>
<dbReference type="Gene3D" id="1.10.260.40">
    <property type="entry name" value="lambda repressor-like DNA-binding domains"/>
    <property type="match status" value="1"/>
</dbReference>
<dbReference type="RefSeq" id="WP_259087741.1">
    <property type="nucleotide sequence ID" value="NZ_BAAAZC010000019.1"/>
</dbReference>
<dbReference type="Gene3D" id="1.10.10.2910">
    <property type="match status" value="1"/>
</dbReference>
<dbReference type="CDD" id="cd00093">
    <property type="entry name" value="HTH_XRE"/>
    <property type="match status" value="1"/>
</dbReference>
<accession>A0ABP7Q1F2</accession>
<evidence type="ECO:0000313" key="4">
    <source>
        <dbReference type="Proteomes" id="UP001500742"/>
    </source>
</evidence>
<keyword evidence="4" id="KW-1185">Reference proteome</keyword>
<name>A0ABP7Q1F2_9SPHI</name>
<dbReference type="SMART" id="SM00530">
    <property type="entry name" value="HTH_XRE"/>
    <property type="match status" value="1"/>
</dbReference>
<evidence type="ECO:0000259" key="2">
    <source>
        <dbReference type="PROSITE" id="PS50943"/>
    </source>
</evidence>
<evidence type="ECO:0000313" key="3">
    <source>
        <dbReference type="EMBL" id="GAA3974725.1"/>
    </source>
</evidence>
<dbReference type="InterPro" id="IPR010359">
    <property type="entry name" value="IrrE_HExxH"/>
</dbReference>
<feature type="domain" description="HTH cro/C1-type" evidence="2">
    <location>
        <begin position="10"/>
        <end position="65"/>
    </location>
</feature>
<dbReference type="InterPro" id="IPR010982">
    <property type="entry name" value="Lambda_DNA-bd_dom_sf"/>
</dbReference>
<dbReference type="InterPro" id="IPR001387">
    <property type="entry name" value="Cro/C1-type_HTH"/>
</dbReference>
<dbReference type="PANTHER" id="PTHR43236:SF1">
    <property type="entry name" value="BLL7220 PROTEIN"/>
    <property type="match status" value="1"/>
</dbReference>
<dbReference type="Pfam" id="PF06114">
    <property type="entry name" value="Peptidase_M78"/>
    <property type="match status" value="1"/>
</dbReference>
<evidence type="ECO:0000256" key="1">
    <source>
        <dbReference type="ARBA" id="ARBA00007227"/>
    </source>
</evidence>
<dbReference type="SUPFAM" id="SSF47413">
    <property type="entry name" value="lambda repressor-like DNA-binding domains"/>
    <property type="match status" value="1"/>
</dbReference>
<reference evidence="4" key="1">
    <citation type="journal article" date="2019" name="Int. J. Syst. Evol. Microbiol.">
        <title>The Global Catalogue of Microorganisms (GCM) 10K type strain sequencing project: providing services to taxonomists for standard genome sequencing and annotation.</title>
        <authorList>
            <consortium name="The Broad Institute Genomics Platform"/>
            <consortium name="The Broad Institute Genome Sequencing Center for Infectious Disease"/>
            <person name="Wu L."/>
            <person name="Ma J."/>
        </authorList>
    </citation>
    <scope>NUCLEOTIDE SEQUENCE [LARGE SCALE GENOMIC DNA]</scope>
    <source>
        <strain evidence="4">JCM 16601</strain>
    </source>
</reference>